<dbReference type="InterPro" id="IPR050204">
    <property type="entry name" value="AraC_XylS_family_regulators"/>
</dbReference>
<dbReference type="KEGG" id="tsv:DSM104635_00087"/>
<keyword evidence="1" id="KW-0805">Transcription regulation</keyword>
<dbReference type="Gene3D" id="1.10.10.60">
    <property type="entry name" value="Homeodomain-like"/>
    <property type="match status" value="1"/>
</dbReference>
<protein>
    <submittedName>
        <fullName evidence="5">Helix-turn-helix domain protein</fullName>
    </submittedName>
</protein>
<dbReference type="InterPro" id="IPR046532">
    <property type="entry name" value="DUF6597"/>
</dbReference>
<keyword evidence="6" id="KW-1185">Reference proteome</keyword>
<proteinExistence type="predicted"/>
<dbReference type="EMBL" id="CP047045">
    <property type="protein sequence ID" value="QGZ93278.1"/>
    <property type="molecule type" value="Genomic_DNA"/>
</dbReference>
<dbReference type="SMART" id="SM00342">
    <property type="entry name" value="HTH_ARAC"/>
    <property type="match status" value="1"/>
</dbReference>
<dbReference type="Proteomes" id="UP000431269">
    <property type="component" value="Chromosome"/>
</dbReference>
<feature type="domain" description="HTH araC/xylS-type" evidence="4">
    <location>
        <begin position="176"/>
        <end position="251"/>
    </location>
</feature>
<evidence type="ECO:0000256" key="1">
    <source>
        <dbReference type="ARBA" id="ARBA00023015"/>
    </source>
</evidence>
<dbReference type="GO" id="GO:0043565">
    <property type="term" value="F:sequence-specific DNA binding"/>
    <property type="evidence" value="ECO:0007669"/>
    <property type="project" value="InterPro"/>
</dbReference>
<organism evidence="5 6">
    <name type="scientific">Terricaulis silvestris</name>
    <dbReference type="NCBI Taxonomy" id="2686094"/>
    <lineage>
        <taxon>Bacteria</taxon>
        <taxon>Pseudomonadati</taxon>
        <taxon>Pseudomonadota</taxon>
        <taxon>Alphaproteobacteria</taxon>
        <taxon>Caulobacterales</taxon>
        <taxon>Caulobacteraceae</taxon>
        <taxon>Terricaulis</taxon>
    </lineage>
</organism>
<gene>
    <name evidence="5" type="ORF">DSM104635_00087</name>
</gene>
<evidence type="ECO:0000313" key="5">
    <source>
        <dbReference type="EMBL" id="QGZ93278.1"/>
    </source>
</evidence>
<dbReference type="RefSeq" id="WP_158764288.1">
    <property type="nucleotide sequence ID" value="NZ_CP047045.1"/>
</dbReference>
<dbReference type="PANTHER" id="PTHR46796">
    <property type="entry name" value="HTH-TYPE TRANSCRIPTIONAL ACTIVATOR RHAS-RELATED"/>
    <property type="match status" value="1"/>
</dbReference>
<evidence type="ECO:0000259" key="4">
    <source>
        <dbReference type="PROSITE" id="PS01124"/>
    </source>
</evidence>
<dbReference type="InterPro" id="IPR018060">
    <property type="entry name" value="HTH_AraC"/>
</dbReference>
<evidence type="ECO:0000256" key="3">
    <source>
        <dbReference type="ARBA" id="ARBA00023163"/>
    </source>
</evidence>
<keyword evidence="2" id="KW-0238">DNA-binding</keyword>
<dbReference type="Pfam" id="PF20240">
    <property type="entry name" value="DUF6597"/>
    <property type="match status" value="1"/>
</dbReference>
<dbReference type="GO" id="GO:0003700">
    <property type="term" value="F:DNA-binding transcription factor activity"/>
    <property type="evidence" value="ECO:0007669"/>
    <property type="project" value="InterPro"/>
</dbReference>
<dbReference type="Pfam" id="PF12833">
    <property type="entry name" value="HTH_18"/>
    <property type="match status" value="1"/>
</dbReference>
<dbReference type="AlphaFoldDB" id="A0A6I6MJH6"/>
<dbReference type="PROSITE" id="PS01124">
    <property type="entry name" value="HTH_ARAC_FAMILY_2"/>
    <property type="match status" value="1"/>
</dbReference>
<name>A0A6I6MJH6_9CAUL</name>
<reference evidence="6" key="1">
    <citation type="submission" date="2019-12" db="EMBL/GenBank/DDBJ databases">
        <title>Complete genome of Terracaulis silvestris 0127_4.</title>
        <authorList>
            <person name="Vieira S."/>
            <person name="Riedel T."/>
            <person name="Sproer C."/>
            <person name="Pascual J."/>
            <person name="Boedeker C."/>
            <person name="Overmann J."/>
        </authorList>
    </citation>
    <scope>NUCLEOTIDE SEQUENCE [LARGE SCALE GENOMIC DNA]</scope>
    <source>
        <strain evidence="6">0127_4</strain>
    </source>
</reference>
<sequence>MTAPDYREYPPRPALRDYVRCVWTFVAPADDAPQPIAPDGCCELIVHVRAPYLERGEGGDVVQPRVLFAGQITEPLNLVAQGETGVVGVRFQPWAARAFLGADASGATDKRVDLAALDGKAAAMLPRAQASVESGSWVDAAQDYVATRVWNASIDPHVRAAVEALEAEREAPAPSGLSERQWQRRFKAEVGISPRELQSVFRFRRVFDAIERPGPPGWVEAALAAGYFDQPQMARDFRRYLGLSSRQWAAQRVGLAKALMSETYKKDGAGPR</sequence>
<evidence type="ECO:0000256" key="2">
    <source>
        <dbReference type="ARBA" id="ARBA00023125"/>
    </source>
</evidence>
<accession>A0A6I6MJH6</accession>
<evidence type="ECO:0000313" key="6">
    <source>
        <dbReference type="Proteomes" id="UP000431269"/>
    </source>
</evidence>
<keyword evidence="3" id="KW-0804">Transcription</keyword>